<protein>
    <recommendedName>
        <fullName evidence="4">Helix-turn-helix DNA binding domain protein</fullName>
    </recommendedName>
</protein>
<keyword evidence="3" id="KW-1185">Reference proteome</keyword>
<dbReference type="Proteomes" id="UP001501265">
    <property type="component" value="Unassembled WGS sequence"/>
</dbReference>
<proteinExistence type="predicted"/>
<name>A0ABP9D0D9_9ACTN</name>
<evidence type="ECO:0000256" key="1">
    <source>
        <dbReference type="SAM" id="MobiDB-lite"/>
    </source>
</evidence>
<accession>A0ABP9D0D9</accession>
<feature type="region of interest" description="Disordered" evidence="1">
    <location>
        <begin position="76"/>
        <end position="103"/>
    </location>
</feature>
<gene>
    <name evidence="2" type="ORF">GCM10023220_67450</name>
</gene>
<evidence type="ECO:0008006" key="4">
    <source>
        <dbReference type="Google" id="ProtNLM"/>
    </source>
</evidence>
<evidence type="ECO:0000313" key="3">
    <source>
        <dbReference type="Proteomes" id="UP001501265"/>
    </source>
</evidence>
<reference evidence="3" key="1">
    <citation type="journal article" date="2019" name="Int. J. Syst. Evol. Microbiol.">
        <title>The Global Catalogue of Microorganisms (GCM) 10K type strain sequencing project: providing services to taxonomists for standard genome sequencing and annotation.</title>
        <authorList>
            <consortium name="The Broad Institute Genomics Platform"/>
            <consortium name="The Broad Institute Genome Sequencing Center for Infectious Disease"/>
            <person name="Wu L."/>
            <person name="Ma J."/>
        </authorList>
    </citation>
    <scope>NUCLEOTIDE SEQUENCE [LARGE SCALE GENOMIC DNA]</scope>
    <source>
        <strain evidence="3">JCM 18081</strain>
    </source>
</reference>
<organism evidence="2 3">
    <name type="scientific">Streptomyces ziwulingensis</name>
    <dbReference type="NCBI Taxonomy" id="1045501"/>
    <lineage>
        <taxon>Bacteria</taxon>
        <taxon>Bacillati</taxon>
        <taxon>Actinomycetota</taxon>
        <taxon>Actinomycetes</taxon>
        <taxon>Kitasatosporales</taxon>
        <taxon>Streptomycetaceae</taxon>
        <taxon>Streptomyces</taxon>
    </lineage>
</organism>
<sequence length="103" mass="11240">MRYIGAVNSTPPAEPPSLEDIAAAGTRRQRDADRLKKSSDDLKTLVLAALREGHLKPTEVTKASGWTGAHVRKMARDAGIEPDERYRERAERLKKSQSTGAAG</sequence>
<comment type="caution">
    <text evidence="2">The sequence shown here is derived from an EMBL/GenBank/DDBJ whole genome shotgun (WGS) entry which is preliminary data.</text>
</comment>
<evidence type="ECO:0000313" key="2">
    <source>
        <dbReference type="EMBL" id="GAA4824166.1"/>
    </source>
</evidence>
<dbReference type="EMBL" id="BAABIG010000089">
    <property type="protein sequence ID" value="GAA4824166.1"/>
    <property type="molecule type" value="Genomic_DNA"/>
</dbReference>
<feature type="compositionally biased region" description="Basic and acidic residues" evidence="1">
    <location>
        <begin position="76"/>
        <end position="94"/>
    </location>
</feature>